<evidence type="ECO:0000256" key="1">
    <source>
        <dbReference type="SAM" id="Phobius"/>
    </source>
</evidence>
<protein>
    <submittedName>
        <fullName evidence="2">Uncharacterized protein</fullName>
    </submittedName>
</protein>
<comment type="caution">
    <text evidence="2">The sequence shown here is derived from an EMBL/GenBank/DDBJ whole genome shotgun (WGS) entry which is preliminary data.</text>
</comment>
<evidence type="ECO:0000313" key="3">
    <source>
        <dbReference type="Proteomes" id="UP000229342"/>
    </source>
</evidence>
<dbReference type="AlphaFoldDB" id="A0A2H0KBA5"/>
<feature type="transmembrane region" description="Helical" evidence="1">
    <location>
        <begin position="82"/>
        <end position="103"/>
    </location>
</feature>
<sequence length="112" mass="12077">MKTILKKYIGGGVVSFLFPLVTLATDTSPANTTDLLNNISKFLINPMIFTLFSIAFVVFIWGLVQFVANLNNEEARSTGGKHMIWGLIGMAIMVSVNGIIGIIDSTVKQIGG</sequence>
<evidence type="ECO:0000313" key="2">
    <source>
        <dbReference type="EMBL" id="PIQ68530.1"/>
    </source>
</evidence>
<reference evidence="2 3" key="1">
    <citation type="submission" date="2017-09" db="EMBL/GenBank/DDBJ databases">
        <title>Depth-based differentiation of microbial function through sediment-hosted aquifers and enrichment of novel symbionts in the deep terrestrial subsurface.</title>
        <authorList>
            <person name="Probst A.J."/>
            <person name="Ladd B."/>
            <person name="Jarett J.K."/>
            <person name="Geller-Mcgrath D.E."/>
            <person name="Sieber C.M."/>
            <person name="Emerson J.B."/>
            <person name="Anantharaman K."/>
            <person name="Thomas B.C."/>
            <person name="Malmstrom R."/>
            <person name="Stieglmeier M."/>
            <person name="Klingl A."/>
            <person name="Woyke T."/>
            <person name="Ryan C.M."/>
            <person name="Banfield J.F."/>
        </authorList>
    </citation>
    <scope>NUCLEOTIDE SEQUENCE [LARGE SCALE GENOMIC DNA]</scope>
    <source>
        <strain evidence="2">CG11_big_fil_rev_8_21_14_0_20_46_11</strain>
    </source>
</reference>
<name>A0A2H0KBA5_9BACT</name>
<dbReference type="EMBL" id="PCVG01000045">
    <property type="protein sequence ID" value="PIQ68530.1"/>
    <property type="molecule type" value="Genomic_DNA"/>
</dbReference>
<feature type="transmembrane region" description="Helical" evidence="1">
    <location>
        <begin position="48"/>
        <end position="70"/>
    </location>
</feature>
<keyword evidence="1" id="KW-0812">Transmembrane</keyword>
<accession>A0A2H0KBA5</accession>
<dbReference type="Proteomes" id="UP000229342">
    <property type="component" value="Unassembled WGS sequence"/>
</dbReference>
<organism evidence="2 3">
    <name type="scientific">Candidatus Taylorbacteria bacterium CG11_big_fil_rev_8_21_14_0_20_46_11</name>
    <dbReference type="NCBI Taxonomy" id="1975025"/>
    <lineage>
        <taxon>Bacteria</taxon>
        <taxon>Candidatus Tayloriibacteriota</taxon>
    </lineage>
</organism>
<gene>
    <name evidence="2" type="ORF">COV91_03690</name>
</gene>
<keyword evidence="1" id="KW-0472">Membrane</keyword>
<keyword evidence="1" id="KW-1133">Transmembrane helix</keyword>
<proteinExistence type="predicted"/>